<dbReference type="EMBL" id="PGOL01000787">
    <property type="protein sequence ID" value="PKI64937.1"/>
    <property type="molecule type" value="Genomic_DNA"/>
</dbReference>
<dbReference type="AlphaFoldDB" id="A0A2I0K8R2"/>
<gene>
    <name evidence="1" type="ORF">CRG98_014679</name>
</gene>
<proteinExistence type="predicted"/>
<protein>
    <submittedName>
        <fullName evidence="1">Uncharacterized protein</fullName>
    </submittedName>
</protein>
<reference evidence="1 2" key="1">
    <citation type="submission" date="2017-11" db="EMBL/GenBank/DDBJ databases">
        <title>De-novo sequencing of pomegranate (Punica granatum L.) genome.</title>
        <authorList>
            <person name="Akparov Z."/>
            <person name="Amiraslanov A."/>
            <person name="Hajiyeva S."/>
            <person name="Abbasov M."/>
            <person name="Kaur K."/>
            <person name="Hamwieh A."/>
            <person name="Solovyev V."/>
            <person name="Salamov A."/>
            <person name="Braich B."/>
            <person name="Kosarev P."/>
            <person name="Mahmoud A."/>
            <person name="Hajiyev E."/>
            <person name="Babayeva S."/>
            <person name="Izzatullayeva V."/>
            <person name="Mammadov A."/>
            <person name="Mammadov A."/>
            <person name="Sharifova S."/>
            <person name="Ojaghi J."/>
            <person name="Eynullazada K."/>
            <person name="Bayramov B."/>
            <person name="Abdulazimova A."/>
            <person name="Shahmuradov I."/>
        </authorList>
    </citation>
    <scope>NUCLEOTIDE SEQUENCE [LARGE SCALE GENOMIC DNA]</scope>
    <source>
        <strain evidence="2">cv. AG2017</strain>
        <tissue evidence="1">Leaf</tissue>
    </source>
</reference>
<accession>A0A2I0K8R2</accession>
<evidence type="ECO:0000313" key="2">
    <source>
        <dbReference type="Proteomes" id="UP000233551"/>
    </source>
</evidence>
<name>A0A2I0K8R2_PUNGR</name>
<dbReference type="Proteomes" id="UP000233551">
    <property type="component" value="Unassembled WGS sequence"/>
</dbReference>
<organism evidence="1 2">
    <name type="scientific">Punica granatum</name>
    <name type="common">Pomegranate</name>
    <dbReference type="NCBI Taxonomy" id="22663"/>
    <lineage>
        <taxon>Eukaryota</taxon>
        <taxon>Viridiplantae</taxon>
        <taxon>Streptophyta</taxon>
        <taxon>Embryophyta</taxon>
        <taxon>Tracheophyta</taxon>
        <taxon>Spermatophyta</taxon>
        <taxon>Magnoliopsida</taxon>
        <taxon>eudicotyledons</taxon>
        <taxon>Gunneridae</taxon>
        <taxon>Pentapetalae</taxon>
        <taxon>rosids</taxon>
        <taxon>malvids</taxon>
        <taxon>Myrtales</taxon>
        <taxon>Lythraceae</taxon>
        <taxon>Punica</taxon>
    </lineage>
</organism>
<comment type="caution">
    <text evidence="1">The sequence shown here is derived from an EMBL/GenBank/DDBJ whole genome shotgun (WGS) entry which is preliminary data.</text>
</comment>
<keyword evidence="2" id="KW-1185">Reference proteome</keyword>
<evidence type="ECO:0000313" key="1">
    <source>
        <dbReference type="EMBL" id="PKI64937.1"/>
    </source>
</evidence>
<sequence>MGSSLCRFKWKIYMVSERVILMRARVGLHHAIFSFKAAKSAPHVNRKLWVLGSVDDLPTLPDATYVSVSLSILACATVDSRMVDLLVGSLVVVLAEDLVGGLVAVLVEDLVGNLLYIMGVF</sequence>